<keyword evidence="12" id="KW-1185">Reference proteome</keyword>
<feature type="transmembrane region" description="Helical" evidence="10">
    <location>
        <begin position="100"/>
        <end position="123"/>
    </location>
</feature>
<evidence type="ECO:0000256" key="8">
    <source>
        <dbReference type="ARBA" id="ARBA00023032"/>
    </source>
</evidence>
<dbReference type="Proteomes" id="UP000034681">
    <property type="component" value="Unassembled WGS sequence"/>
</dbReference>
<dbReference type="Pfam" id="PF07264">
    <property type="entry name" value="EI24"/>
    <property type="match status" value="1"/>
</dbReference>
<evidence type="ECO:0000313" key="11">
    <source>
        <dbReference type="EMBL" id="KKJ00724.1"/>
    </source>
</evidence>
<evidence type="ECO:0000256" key="9">
    <source>
        <dbReference type="ARBA" id="ARBA00023136"/>
    </source>
</evidence>
<comment type="subcellular location">
    <subcellularLocation>
        <location evidence="1">Membrane</location>
        <topology evidence="1">Multi-pass membrane protein</topology>
    </subcellularLocation>
</comment>
<dbReference type="GO" id="GO:0000103">
    <property type="term" value="P:sulfate assimilation"/>
    <property type="evidence" value="ECO:0007669"/>
    <property type="project" value="TreeGrafter"/>
</dbReference>
<dbReference type="AlphaFoldDB" id="A0A0M2Q185"/>
<dbReference type="eggNOG" id="COG2981">
    <property type="taxonomic scope" value="Bacteria"/>
</dbReference>
<evidence type="ECO:0008006" key="13">
    <source>
        <dbReference type="Google" id="ProtNLM"/>
    </source>
</evidence>
<dbReference type="OrthoDB" id="457368at2"/>
<dbReference type="GO" id="GO:0019344">
    <property type="term" value="P:cysteine biosynthetic process"/>
    <property type="evidence" value="ECO:0007669"/>
    <property type="project" value="TreeGrafter"/>
</dbReference>
<evidence type="ECO:0000256" key="4">
    <source>
        <dbReference type="ARBA" id="ARBA00022519"/>
    </source>
</evidence>
<keyword evidence="2" id="KW-0813">Transport</keyword>
<keyword evidence="9 10" id="KW-0472">Membrane</keyword>
<dbReference type="RefSeq" id="WP_017714601.1">
    <property type="nucleotide sequence ID" value="NZ_KB235944.1"/>
</dbReference>
<dbReference type="STRING" id="317619.GCA_000332315_04514"/>
<comment type="caution">
    <text evidence="11">The sequence shown here is derived from an EMBL/GenBank/DDBJ whole genome shotgun (WGS) entry which is preliminary data.</text>
</comment>
<evidence type="ECO:0000256" key="6">
    <source>
        <dbReference type="ARBA" id="ARBA00022692"/>
    </source>
</evidence>
<feature type="transmembrane region" description="Helical" evidence="10">
    <location>
        <begin position="221"/>
        <end position="241"/>
    </location>
</feature>
<feature type="transmembrane region" description="Helical" evidence="10">
    <location>
        <begin position="31"/>
        <end position="55"/>
    </location>
</feature>
<keyword evidence="5" id="KW-0028">Amino-acid biosynthesis</keyword>
<keyword evidence="8" id="KW-0764">Sulfate transport</keyword>
<feature type="transmembrane region" description="Helical" evidence="10">
    <location>
        <begin position="181"/>
        <end position="200"/>
    </location>
</feature>
<dbReference type="PANTHER" id="PTHR37468">
    <property type="entry name" value="SULFATE TRANSPORTER CYSZ"/>
    <property type="match status" value="1"/>
</dbReference>
<dbReference type="PANTHER" id="PTHR37468:SF1">
    <property type="entry name" value="SULFATE TRANSPORTER CYSZ"/>
    <property type="match status" value="1"/>
</dbReference>
<dbReference type="InterPro" id="IPR059112">
    <property type="entry name" value="CysZ/EI24"/>
</dbReference>
<name>A0A0M2Q185_PROHO</name>
<accession>A0A0M2Q185</accession>
<keyword evidence="7 10" id="KW-1133">Transmembrane helix</keyword>
<gene>
    <name evidence="11" type="ORF">PROH_05480</name>
</gene>
<reference evidence="11" key="1">
    <citation type="submission" date="2012-04" db="EMBL/GenBank/DDBJ databases">
        <authorList>
            <person name="Borisov I.G."/>
            <person name="Ivanikova N.V."/>
            <person name="Pinevich A.V."/>
        </authorList>
    </citation>
    <scope>NUCLEOTIDE SEQUENCE</scope>
    <source>
        <strain evidence="11">CALU 1027</strain>
    </source>
</reference>
<dbReference type="InterPro" id="IPR050480">
    <property type="entry name" value="CysZ-like"/>
</dbReference>
<evidence type="ECO:0000313" key="12">
    <source>
        <dbReference type="Proteomes" id="UP000034681"/>
    </source>
</evidence>
<dbReference type="GO" id="GO:0009675">
    <property type="term" value="F:high-affinity sulfate:proton symporter activity"/>
    <property type="evidence" value="ECO:0007669"/>
    <property type="project" value="TreeGrafter"/>
</dbReference>
<evidence type="ECO:0000256" key="1">
    <source>
        <dbReference type="ARBA" id="ARBA00004141"/>
    </source>
</evidence>
<dbReference type="EMBL" id="AJTX02000003">
    <property type="protein sequence ID" value="KKJ00724.1"/>
    <property type="molecule type" value="Genomic_DNA"/>
</dbReference>
<evidence type="ECO:0000256" key="10">
    <source>
        <dbReference type="SAM" id="Phobius"/>
    </source>
</evidence>
<keyword evidence="3" id="KW-1003">Cell membrane</keyword>
<sequence>MLNLITAPFAGITYPLRALRLFHSHPPLRQYLIIPMVINAVVGSGLYWGLLIPGWQRIDRILNGLTLTWEQWVETLPPRLGFLVVVAVGLAGLAKVLFVVGLLLTVGFLLVQFGTLLGAPWYGQLSEKLEKMRTGQVTVVEVGIVRDLGRAIAFELKKLALALPLGLLCFGLHFIPGFGSLLATSLGLSLGILLICMDFLDPPLERRRLPFRHKLALVFRHFPVTLPFGVVCFGLVSIPFVNLLTVPLCIAGGTLLYCDRIQPTHSFDRQGSSN</sequence>
<evidence type="ECO:0000256" key="3">
    <source>
        <dbReference type="ARBA" id="ARBA00022475"/>
    </source>
</evidence>
<evidence type="ECO:0000256" key="2">
    <source>
        <dbReference type="ARBA" id="ARBA00022448"/>
    </source>
</evidence>
<keyword evidence="6 10" id="KW-0812">Transmembrane</keyword>
<protein>
    <recommendedName>
        <fullName evidence="13">Sulfate transporter CysZ</fullName>
    </recommendedName>
</protein>
<dbReference type="GO" id="GO:0005886">
    <property type="term" value="C:plasma membrane"/>
    <property type="evidence" value="ECO:0007669"/>
    <property type="project" value="TreeGrafter"/>
</dbReference>
<keyword evidence="4" id="KW-0997">Cell inner membrane</keyword>
<organism evidence="11 12">
    <name type="scientific">Prochlorothrix hollandica PCC 9006 = CALU 1027</name>
    <dbReference type="NCBI Taxonomy" id="317619"/>
    <lineage>
        <taxon>Bacteria</taxon>
        <taxon>Bacillati</taxon>
        <taxon>Cyanobacteriota</taxon>
        <taxon>Cyanophyceae</taxon>
        <taxon>Prochlorotrichales</taxon>
        <taxon>Prochlorotrichaceae</taxon>
        <taxon>Prochlorothrix</taxon>
    </lineage>
</organism>
<evidence type="ECO:0000256" key="7">
    <source>
        <dbReference type="ARBA" id="ARBA00022989"/>
    </source>
</evidence>
<evidence type="ECO:0000256" key="5">
    <source>
        <dbReference type="ARBA" id="ARBA00022605"/>
    </source>
</evidence>
<proteinExistence type="predicted"/>